<keyword evidence="2" id="KW-1185">Reference proteome</keyword>
<gene>
    <name evidence="1" type="ORF">L3Q82_016493</name>
</gene>
<evidence type="ECO:0000313" key="2">
    <source>
        <dbReference type="Proteomes" id="UP000831701"/>
    </source>
</evidence>
<sequence>MAVTALRIRLSMTVLMLLVSHVEPSYPETSDTAFHIIPTRLQLYEYEPVSFICEGFNVSAGWRVRTIKEFIPKCSNGKVTSTVICTIDFALESDSGGYWCEGGGGERSNTVNITVTGGPVILESPALPVMEGDAVTLSCRNKMTTSKLTADFYKDGLLVGSSSTGNMTIGNVSESHDGLYKCHFSGAGESPESRLTVRGKLNRGEGMLNIVFIELTYLMEKYNGSVKQSEDSNAQQADRRASHKDINFSRHYYILLWIVIAVILVLQLLVIGLLYWKKQLVYKQKNMFIYVSVLLEAKTKDPHTDMYTVVKKDKKKKEAADTADILSLCLDTNHRAKPQTAIESGVSSFTVTTAPSAAIDPPLIDEDCEYASIQEVGE</sequence>
<name>A0ACB8X6M9_9TELE</name>
<dbReference type="EMBL" id="CM041532">
    <property type="protein sequence ID" value="KAI3375965.1"/>
    <property type="molecule type" value="Genomic_DNA"/>
</dbReference>
<reference evidence="1" key="1">
    <citation type="submission" date="2022-04" db="EMBL/GenBank/DDBJ databases">
        <title>Jade perch genome.</title>
        <authorList>
            <person name="Chao B."/>
        </authorList>
    </citation>
    <scope>NUCLEOTIDE SEQUENCE</scope>
    <source>
        <strain evidence="1">CB-2022</strain>
    </source>
</reference>
<protein>
    <submittedName>
        <fullName evidence="1">Uncharacterized protein</fullName>
    </submittedName>
</protein>
<organism evidence="1 2">
    <name type="scientific">Scortum barcoo</name>
    <name type="common">barcoo grunter</name>
    <dbReference type="NCBI Taxonomy" id="214431"/>
    <lineage>
        <taxon>Eukaryota</taxon>
        <taxon>Metazoa</taxon>
        <taxon>Chordata</taxon>
        <taxon>Craniata</taxon>
        <taxon>Vertebrata</taxon>
        <taxon>Euteleostomi</taxon>
        <taxon>Actinopterygii</taxon>
        <taxon>Neopterygii</taxon>
        <taxon>Teleostei</taxon>
        <taxon>Neoteleostei</taxon>
        <taxon>Acanthomorphata</taxon>
        <taxon>Eupercaria</taxon>
        <taxon>Centrarchiformes</taxon>
        <taxon>Terapontoidei</taxon>
        <taxon>Terapontidae</taxon>
        <taxon>Scortum</taxon>
    </lineage>
</organism>
<dbReference type="Proteomes" id="UP000831701">
    <property type="component" value="Chromosome 2"/>
</dbReference>
<evidence type="ECO:0000313" key="1">
    <source>
        <dbReference type="EMBL" id="KAI3375965.1"/>
    </source>
</evidence>
<accession>A0ACB8X6M9</accession>
<comment type="caution">
    <text evidence="1">The sequence shown here is derived from an EMBL/GenBank/DDBJ whole genome shotgun (WGS) entry which is preliminary data.</text>
</comment>
<proteinExistence type="predicted"/>